<evidence type="ECO:0000256" key="1">
    <source>
        <dbReference type="SAM" id="MobiDB-lite"/>
    </source>
</evidence>
<keyword evidence="3" id="KW-1185">Reference proteome</keyword>
<feature type="compositionally biased region" description="Basic and acidic residues" evidence="1">
    <location>
        <begin position="48"/>
        <end position="71"/>
    </location>
</feature>
<evidence type="ECO:0000313" key="2">
    <source>
        <dbReference type="EMBL" id="KFE66651.1"/>
    </source>
</evidence>
<dbReference type="RefSeq" id="WP_044191641.1">
    <property type="nucleotide sequence ID" value="NZ_JMCB01000009.1"/>
</dbReference>
<proteinExistence type="predicted"/>
<dbReference type="AlphaFoldDB" id="A0A085WG38"/>
<dbReference type="OrthoDB" id="5516347at2"/>
<feature type="region of interest" description="Disordered" evidence="1">
    <location>
        <begin position="21"/>
        <end position="71"/>
    </location>
</feature>
<comment type="caution">
    <text evidence="2">The sequence shown here is derived from an EMBL/GenBank/DDBJ whole genome shotgun (WGS) entry which is preliminary data.</text>
</comment>
<feature type="compositionally biased region" description="Basic and acidic residues" evidence="1">
    <location>
        <begin position="21"/>
        <end position="40"/>
    </location>
</feature>
<evidence type="ECO:0000313" key="3">
    <source>
        <dbReference type="Proteomes" id="UP000028725"/>
    </source>
</evidence>
<accession>A0A085WG38</accession>
<sequence length="199" mass="21954">MRKLMVAVAAVAGLALTAGCKKEPQEERRELAEAQRDAQKDIANARQDANEERADLQKDFNKERADLQKDEAEIQKDENEEIADAQRNVAEEERDVYEAEMNRSRDLAKDTAGSTAAVANVSVQGRVRSTLGDSLVIVVPNKANAELKLKTDDNTRVTQNNVAVDLDDFKEGTEVRASYVSDGDDLVARDVVIITPVKK</sequence>
<organism evidence="2 3">
    <name type="scientific">Hyalangium minutum</name>
    <dbReference type="NCBI Taxonomy" id="394096"/>
    <lineage>
        <taxon>Bacteria</taxon>
        <taxon>Pseudomonadati</taxon>
        <taxon>Myxococcota</taxon>
        <taxon>Myxococcia</taxon>
        <taxon>Myxococcales</taxon>
        <taxon>Cystobacterineae</taxon>
        <taxon>Archangiaceae</taxon>
        <taxon>Hyalangium</taxon>
    </lineage>
</organism>
<name>A0A085WG38_9BACT</name>
<dbReference type="PROSITE" id="PS51257">
    <property type="entry name" value="PROKAR_LIPOPROTEIN"/>
    <property type="match status" value="1"/>
</dbReference>
<reference evidence="2 3" key="1">
    <citation type="submission" date="2014-04" db="EMBL/GenBank/DDBJ databases">
        <title>Genome assembly of Hyalangium minutum DSM 14724.</title>
        <authorList>
            <person name="Sharma G."/>
            <person name="Subramanian S."/>
        </authorList>
    </citation>
    <scope>NUCLEOTIDE SEQUENCE [LARGE SCALE GENOMIC DNA]</scope>
    <source>
        <strain evidence="2 3">DSM 14724</strain>
    </source>
</reference>
<gene>
    <name evidence="2" type="ORF">DB31_8865</name>
</gene>
<protein>
    <submittedName>
        <fullName evidence="2">TolA protein</fullName>
    </submittedName>
</protein>
<dbReference type="STRING" id="394096.DB31_8865"/>
<dbReference type="EMBL" id="JMCB01000009">
    <property type="protein sequence ID" value="KFE66651.1"/>
    <property type="molecule type" value="Genomic_DNA"/>
</dbReference>
<dbReference type="Proteomes" id="UP000028725">
    <property type="component" value="Unassembled WGS sequence"/>
</dbReference>